<gene>
    <name evidence="1" type="ORF">OPT61_g3640</name>
</gene>
<name>A0ACC2IHC3_9PLEO</name>
<keyword evidence="2" id="KW-1185">Reference proteome</keyword>
<sequence length="1330" mass="148005">MMDGTAHPANPKQAYVAANSVYESVAQSEQDDRQSQIIACLCLSLDKQRVSKYGEDVKSITLLSPTIFPIVYAAILGKMLRRLALFKAERNATLGTIERLVGCQSLFSTFERQFAFRRMDLLGVSLLVAWLLSPLGGQSSLRLLSTQPLLVLVDDTVKYFPIEGYAKQTHLFNKGYAEMAWPLFAPLYMTALLTSRQYLTLPMDQFGNVKIPDLFQLKSYSSSLPADTWYEIEEGSTPEYISIMGIPMAGLPETGNTTFTLDSHYWSIECGSLSPFSEYVNATLDKTPSLSFVPKGSAPVGADNSTEFTYQTRWITSESNERLKNGTIVPVVSGVVSQAACRAFPVVVRSRIDCQGRSCAVKAMRRVERNTEEIFRSYESTTAWFTVIGANMPGADQGLNQKDSSSSELVEHWMMDPELSTFRWDRSKDRSGVEKRWVNVADLPTEVMSARLQVAMNTYWQSALGSTIMMGNLTKQRVEQLEDTGFDYTWNTTELVGARQDGEQYACHTCFAVITIVISFLLFAASVASLVLGLFTKAPDTLGYVSTSARDNPYITTQVPSHFDGLEAARALQHSPASAGALSLVTKLQMSLHTQKALQNGVSTMSCNIGDVVGALEVRSEVLGFEVQARSVHVKRRCGNRCLAELQPTIQGCPLSTYLSAASMATDGSRDDVSVLRDSLDASTLTPSNERSVSAASGRHRYEPVPVTETTREVPMHAKVSEEQTNYPQDVGLLTRSRFHWTVLMPLDVMLMLSPIFFFIIACLCISLEGRAKSGHGENVKAITLVAPSIFPILYAAVLGKMLRRVGLYRAEKSAKIGTVERLIGCQSVFTAIERQIALRRFDLLGLAILFAWLLSPIGGQTSLRMLNIEPLKKEFNNTVRYFPIEGFARQTLFFARGGADVFWPLWAPLYMTALQTSRHYWSSPMDMFGNVRIPDISQSNTSTIDPPDYDWHDFGDIADVRYTSMLGLPIVGIPDTGNSSFRFQSFYWSVNCSGWNSTDFTETEYNQKPTFNLTSDWRGGNERFDFIYWTKRVMSQDMEVSSSNPHANNTGILCSSRCSALPVVTESDVACQGRSCSVQGMRRLQRNPHKILSHYDGPIDFLNLIYRHMPGADVGYNKLPSTVSSVLVEQWIFNPDLSQFEWVLDPVDAQWEIEDRWVDLAQLSPETFSHHLQLAINTCWDASVGSMIRMGNFTLEQIEKTGTKYNFSWNKTELAGVSYDGERYVCNIAFATITMCLSLALCVAALTSLILGIVIKAPDILGYVSTSARDNPYVREHVSSRSDGLQAARALRDVEMRIGDVNGTGEVGHVAFTTNGQDLGKLSRKRMYD</sequence>
<accession>A0ACC2IHC3</accession>
<dbReference type="Proteomes" id="UP001153331">
    <property type="component" value="Unassembled WGS sequence"/>
</dbReference>
<protein>
    <submittedName>
        <fullName evidence="1">Uncharacterized protein</fullName>
    </submittedName>
</protein>
<proteinExistence type="predicted"/>
<organism evidence="1 2">
    <name type="scientific">Boeremia exigua</name>
    <dbReference type="NCBI Taxonomy" id="749465"/>
    <lineage>
        <taxon>Eukaryota</taxon>
        <taxon>Fungi</taxon>
        <taxon>Dikarya</taxon>
        <taxon>Ascomycota</taxon>
        <taxon>Pezizomycotina</taxon>
        <taxon>Dothideomycetes</taxon>
        <taxon>Pleosporomycetidae</taxon>
        <taxon>Pleosporales</taxon>
        <taxon>Pleosporineae</taxon>
        <taxon>Didymellaceae</taxon>
        <taxon>Boeremia</taxon>
    </lineage>
</organism>
<evidence type="ECO:0000313" key="1">
    <source>
        <dbReference type="EMBL" id="KAJ8114504.1"/>
    </source>
</evidence>
<dbReference type="EMBL" id="JAPHNI010000190">
    <property type="protein sequence ID" value="KAJ8114504.1"/>
    <property type="molecule type" value="Genomic_DNA"/>
</dbReference>
<evidence type="ECO:0000313" key="2">
    <source>
        <dbReference type="Proteomes" id="UP001153331"/>
    </source>
</evidence>
<comment type="caution">
    <text evidence="1">The sequence shown here is derived from an EMBL/GenBank/DDBJ whole genome shotgun (WGS) entry which is preliminary data.</text>
</comment>
<reference evidence="1" key="1">
    <citation type="submission" date="2022-11" db="EMBL/GenBank/DDBJ databases">
        <title>Genome Sequence of Boeremia exigua.</title>
        <authorList>
            <person name="Buettner E."/>
        </authorList>
    </citation>
    <scope>NUCLEOTIDE SEQUENCE</scope>
    <source>
        <strain evidence="1">CU02</strain>
    </source>
</reference>